<evidence type="ECO:0000259" key="6">
    <source>
        <dbReference type="Pfam" id="PF14543"/>
    </source>
</evidence>
<dbReference type="Proteomes" id="UP000231279">
    <property type="component" value="Unassembled WGS sequence"/>
</dbReference>
<comment type="caution">
    <text evidence="7">The sequence shown here is derived from an EMBL/GenBank/DDBJ whole genome shotgun (WGS) entry which is preliminary data.</text>
</comment>
<dbReference type="AlphaFoldDB" id="A0A2G9HEM5"/>
<dbReference type="PANTHER" id="PTHR47967:SF123">
    <property type="entry name" value="ASPARTIC PROTEINASE NEPENTHESIN-1-LIKE"/>
    <property type="match status" value="1"/>
</dbReference>
<comment type="similarity">
    <text evidence="1">Belongs to the peptidase A1 family.</text>
</comment>
<keyword evidence="2 7" id="KW-0645">Protease</keyword>
<dbReference type="PANTHER" id="PTHR47967">
    <property type="entry name" value="OS07G0603500 PROTEIN-RELATED"/>
    <property type="match status" value="1"/>
</dbReference>
<evidence type="ECO:0000313" key="7">
    <source>
        <dbReference type="EMBL" id="PIN15948.1"/>
    </source>
</evidence>
<dbReference type="Pfam" id="PF14543">
    <property type="entry name" value="TAXi_N"/>
    <property type="match status" value="1"/>
</dbReference>
<dbReference type="GO" id="GO:0005576">
    <property type="term" value="C:extracellular region"/>
    <property type="evidence" value="ECO:0007669"/>
    <property type="project" value="TreeGrafter"/>
</dbReference>
<reference evidence="8" key="1">
    <citation type="journal article" date="2018" name="Gigascience">
        <title>Genome assembly of the Pink Ipe (Handroanthus impetiginosus, Bignoniaceae), a highly valued, ecologically keystone Neotropical timber forest tree.</title>
        <authorList>
            <person name="Silva-Junior O.B."/>
            <person name="Grattapaglia D."/>
            <person name="Novaes E."/>
            <person name="Collevatti R.G."/>
        </authorList>
    </citation>
    <scope>NUCLEOTIDE SEQUENCE [LARGE SCALE GENOMIC DNA]</scope>
    <source>
        <strain evidence="8">cv. UFG-1</strain>
    </source>
</reference>
<dbReference type="InterPro" id="IPR032799">
    <property type="entry name" value="TAXi_C"/>
</dbReference>
<dbReference type="GO" id="GO:0008233">
    <property type="term" value="F:peptidase activity"/>
    <property type="evidence" value="ECO:0007669"/>
    <property type="project" value="UniProtKB-KW"/>
</dbReference>
<dbReference type="STRING" id="429701.A0A2G9HEM5"/>
<dbReference type="EC" id="3.4.23.12" evidence="7"/>
<dbReference type="SUPFAM" id="SSF50630">
    <property type="entry name" value="Acid proteases"/>
    <property type="match status" value="1"/>
</dbReference>
<accession>A0A2G9HEM5</accession>
<organism evidence="7 8">
    <name type="scientific">Handroanthus impetiginosus</name>
    <dbReference type="NCBI Taxonomy" id="429701"/>
    <lineage>
        <taxon>Eukaryota</taxon>
        <taxon>Viridiplantae</taxon>
        <taxon>Streptophyta</taxon>
        <taxon>Embryophyta</taxon>
        <taxon>Tracheophyta</taxon>
        <taxon>Spermatophyta</taxon>
        <taxon>Magnoliopsida</taxon>
        <taxon>eudicotyledons</taxon>
        <taxon>Gunneridae</taxon>
        <taxon>Pentapetalae</taxon>
        <taxon>asterids</taxon>
        <taxon>lamiids</taxon>
        <taxon>Lamiales</taxon>
        <taxon>Bignoniaceae</taxon>
        <taxon>Crescentiina</taxon>
        <taxon>Tabebuia alliance</taxon>
        <taxon>Handroanthus</taxon>
    </lineage>
</organism>
<proteinExistence type="inferred from homology"/>
<feature type="chain" id="PRO_5013755515" evidence="4">
    <location>
        <begin position="30"/>
        <end position="346"/>
    </location>
</feature>
<dbReference type="Pfam" id="PF14541">
    <property type="entry name" value="TAXi_C"/>
    <property type="match status" value="1"/>
</dbReference>
<sequence length="346" mass="39158">MGINQNLHTKISLLHLLIFFLRIIPATTGHRLKLFPLHHQLNYRYSVDIKLGTLGNQVKPLVDAGCGFIWSQWSRTSSHPERYKTYKRLPCNHPLCARNICKCIKNQRVCTIPYGSSGNKYTLAQSIDTFHIAGSQKQKTDIVFGCSNQQPLNLSGILGLDRSPVSLIVTLGKDIPSHDWENIQTTHLIHTDHSTLFLNLTDTSVEGQRLGLSPSLFSLKNGGVFLDTGIQYTVLPKTACDKVNKVFESYFKGKLKKIDSVYWNLKPCYKLIPGFNAYPTMTFHFEGADLEAEYTHVKDEGLGVTCTAVLLGRRTVIGAVQQWGTRFIFYVNRNVLRFYKDDCSRN</sequence>
<dbReference type="GO" id="GO:0006508">
    <property type="term" value="P:proteolysis"/>
    <property type="evidence" value="ECO:0007669"/>
    <property type="project" value="UniProtKB-KW"/>
</dbReference>
<evidence type="ECO:0000256" key="2">
    <source>
        <dbReference type="ARBA" id="ARBA00022670"/>
    </source>
</evidence>
<feature type="domain" description="Xylanase inhibitor C-terminal" evidence="5">
    <location>
        <begin position="197"/>
        <end position="339"/>
    </location>
</feature>
<protein>
    <submittedName>
        <fullName evidence="7">Aspartyl protease</fullName>
        <ecNumber evidence="7">3.4.23.12</ecNumber>
    </submittedName>
</protein>
<evidence type="ECO:0000256" key="4">
    <source>
        <dbReference type="SAM" id="SignalP"/>
    </source>
</evidence>
<dbReference type="InterPro" id="IPR032861">
    <property type="entry name" value="TAXi_N"/>
</dbReference>
<evidence type="ECO:0000259" key="5">
    <source>
        <dbReference type="Pfam" id="PF14541"/>
    </source>
</evidence>
<name>A0A2G9HEM5_9LAMI</name>
<keyword evidence="3 7" id="KW-0378">Hydrolase</keyword>
<evidence type="ECO:0000256" key="3">
    <source>
        <dbReference type="ARBA" id="ARBA00022801"/>
    </source>
</evidence>
<dbReference type="EMBL" id="NKXS01001987">
    <property type="protein sequence ID" value="PIN15948.1"/>
    <property type="molecule type" value="Genomic_DNA"/>
</dbReference>
<gene>
    <name evidence="7" type="ORF">CDL12_11401</name>
</gene>
<feature type="domain" description="Xylanase inhibitor N-terminal" evidence="6">
    <location>
        <begin position="45"/>
        <end position="173"/>
    </location>
</feature>
<dbReference type="InterPro" id="IPR051708">
    <property type="entry name" value="Plant_Aspart_Prot_A1"/>
</dbReference>
<dbReference type="InterPro" id="IPR021109">
    <property type="entry name" value="Peptidase_aspartic_dom_sf"/>
</dbReference>
<evidence type="ECO:0000256" key="1">
    <source>
        <dbReference type="ARBA" id="ARBA00007447"/>
    </source>
</evidence>
<evidence type="ECO:0000313" key="8">
    <source>
        <dbReference type="Proteomes" id="UP000231279"/>
    </source>
</evidence>
<feature type="signal peptide" evidence="4">
    <location>
        <begin position="1"/>
        <end position="29"/>
    </location>
</feature>
<keyword evidence="8" id="KW-1185">Reference proteome</keyword>
<keyword evidence="4" id="KW-0732">Signal</keyword>
<dbReference type="Gene3D" id="2.40.70.10">
    <property type="entry name" value="Acid Proteases"/>
    <property type="match status" value="2"/>
</dbReference>
<dbReference type="OrthoDB" id="1072226at2759"/>